<sequence>MKSKARISTTMKKKKEKRRNTVHQKTLFPLILAALYSKPRIRRTLIKKCLSKVSISLPHVELSPILALLPSLLKSNCAEIVCKSAEIIGAASLASFEMNEKIALEDEIVKRLISLFRSSEREIAIASCNAVLDLSTTFVGQQRLLEFSAIENLIFCFIQECKSSIVYPDMTLLEKDEYLILLLQGVIALINSCSIEQLQHIPLELSDKFSILLKRIWKQAHFYPEEEFCIKIASDELNILQVIKDIKNNLGYRIIYHQDIRVVKTESGEKEELHYFQKQSNSSCSLDPPIFSVNDLSNCEIAFKEGYSIALRGIEFRDQNIAAIADGLASIFGQPSVGVNMYMTPSNSQGLARHSDDHCVFVCQIMGAKRWKVFRRPDFKLPRLYESCDSLRDLEEDKSAKFDGCQEFVLKEGDVLYIPRGCPHEAVTDNMLQFNSVACSPHLASLMLLHIAIELIGPHDLRFRKACLVGAMPLSSETRDWLCENQKTTCGYLISTVISECKFSDTFEHLKAALEINVDPLEHLRWIKCLEEEEEIDRSESLRISWPDVRDVFDVLSRNMDIAEAAFVQVKSRFCREVEFEDVKRYYQVLLEKYRKVRKQYANGMLALHSALRDEHEFSS</sequence>
<keyword evidence="3" id="KW-0804">Transcription</keyword>
<dbReference type="Proteomes" id="UP000653305">
    <property type="component" value="Unassembled WGS sequence"/>
</dbReference>
<organism evidence="6 7">
    <name type="scientific">Phtheirospermum japonicum</name>
    <dbReference type="NCBI Taxonomy" id="374723"/>
    <lineage>
        <taxon>Eukaryota</taxon>
        <taxon>Viridiplantae</taxon>
        <taxon>Streptophyta</taxon>
        <taxon>Embryophyta</taxon>
        <taxon>Tracheophyta</taxon>
        <taxon>Spermatophyta</taxon>
        <taxon>Magnoliopsida</taxon>
        <taxon>eudicotyledons</taxon>
        <taxon>Gunneridae</taxon>
        <taxon>Pentapetalae</taxon>
        <taxon>asterids</taxon>
        <taxon>lamiids</taxon>
        <taxon>Lamiales</taxon>
        <taxon>Orobanchaceae</taxon>
        <taxon>Orobanchaceae incertae sedis</taxon>
        <taxon>Phtheirospermum</taxon>
    </lineage>
</organism>
<dbReference type="GO" id="GO:0005730">
    <property type="term" value="C:nucleolus"/>
    <property type="evidence" value="ECO:0007669"/>
    <property type="project" value="TreeGrafter"/>
</dbReference>
<evidence type="ECO:0000256" key="2">
    <source>
        <dbReference type="ARBA" id="ARBA00023004"/>
    </source>
</evidence>
<keyword evidence="1 3" id="KW-0479">Metal-binding</keyword>
<comment type="similarity">
    <text evidence="3">Belongs to the ROX family.</text>
</comment>
<dbReference type="Pfam" id="PF08007">
    <property type="entry name" value="JmjC_2"/>
    <property type="match status" value="1"/>
</dbReference>
<dbReference type="GO" id="GO:0051864">
    <property type="term" value="F:histone H3K36 demethylase activity"/>
    <property type="evidence" value="ECO:0007669"/>
    <property type="project" value="TreeGrafter"/>
</dbReference>
<dbReference type="PROSITE" id="PS51184">
    <property type="entry name" value="JMJC"/>
    <property type="match status" value="1"/>
</dbReference>
<keyword evidence="7" id="KW-1185">Reference proteome</keyword>
<keyword evidence="6" id="KW-0808">Transferase</keyword>
<dbReference type="AlphaFoldDB" id="A0A830CCH9"/>
<dbReference type="PANTHER" id="PTHR13096">
    <property type="entry name" value="MINA53 MYC INDUCED NUCLEAR ANTIGEN"/>
    <property type="match status" value="1"/>
</dbReference>
<dbReference type="Gene3D" id="1.25.10.10">
    <property type="entry name" value="Leucine-rich Repeat Variant"/>
    <property type="match status" value="1"/>
</dbReference>
<name>A0A830CCH9_9LAMI</name>
<dbReference type="GO" id="GO:0032259">
    <property type="term" value="P:methylation"/>
    <property type="evidence" value="ECO:0007669"/>
    <property type="project" value="UniProtKB-KW"/>
</dbReference>
<dbReference type="EC" id="1.14.11.-" evidence="3"/>
<feature type="region of interest" description="Disordered" evidence="4">
    <location>
        <begin position="1"/>
        <end position="20"/>
    </location>
</feature>
<comment type="subcellular location">
    <subcellularLocation>
        <location evidence="3">Nucleus</location>
    </subcellularLocation>
</comment>
<evidence type="ECO:0000256" key="4">
    <source>
        <dbReference type="SAM" id="MobiDB-lite"/>
    </source>
</evidence>
<keyword evidence="3" id="KW-0805">Transcription regulation</keyword>
<dbReference type="OrthoDB" id="425950at2759"/>
<dbReference type="SUPFAM" id="SSF51197">
    <property type="entry name" value="Clavaminate synthase-like"/>
    <property type="match status" value="1"/>
</dbReference>
<comment type="function">
    <text evidence="3">Oxygenase that can act as both a histone lysine demethylase and a ribosomal histidine hydroxylase.</text>
</comment>
<keyword evidence="3" id="KW-0539">Nucleus</keyword>
<evidence type="ECO:0000256" key="3">
    <source>
        <dbReference type="RuleBase" id="RU366061"/>
    </source>
</evidence>
<comment type="cofactor">
    <cofactor evidence="3">
        <name>Fe(2+)</name>
        <dbReference type="ChEBI" id="CHEBI:29033"/>
    </cofactor>
    <text evidence="3">Binds 1 Fe(2+) ion per subunit.</text>
</comment>
<dbReference type="InterPro" id="IPR011989">
    <property type="entry name" value="ARM-like"/>
</dbReference>
<keyword evidence="3" id="KW-0560">Oxidoreductase</keyword>
<gene>
    <name evidence="6" type="ORF">PHJA_001834700</name>
</gene>
<evidence type="ECO:0000313" key="6">
    <source>
        <dbReference type="EMBL" id="GFP96906.1"/>
    </source>
</evidence>
<evidence type="ECO:0000256" key="1">
    <source>
        <dbReference type="ARBA" id="ARBA00022723"/>
    </source>
</evidence>
<evidence type="ECO:0000259" key="5">
    <source>
        <dbReference type="PROSITE" id="PS51184"/>
    </source>
</evidence>
<keyword evidence="2 3" id="KW-0408">Iron</keyword>
<dbReference type="GO" id="GO:0032453">
    <property type="term" value="F:histone H3K4 demethylase activity"/>
    <property type="evidence" value="ECO:0007669"/>
    <property type="project" value="TreeGrafter"/>
</dbReference>
<protein>
    <recommendedName>
        <fullName evidence="3">Bifunctional lysine-specific demethylase and histidyl-hydroxylase</fullName>
        <ecNumber evidence="3">1.14.11.-</ecNumber>
    </recommendedName>
</protein>
<keyword evidence="3" id="KW-0223">Dioxygenase</keyword>
<keyword evidence="6" id="KW-0489">Methyltransferase</keyword>
<dbReference type="Gene3D" id="2.60.120.650">
    <property type="entry name" value="Cupin"/>
    <property type="match status" value="1"/>
</dbReference>
<evidence type="ECO:0000313" key="7">
    <source>
        <dbReference type="Proteomes" id="UP000653305"/>
    </source>
</evidence>
<proteinExistence type="inferred from homology"/>
<feature type="domain" description="JmjC" evidence="5">
    <location>
        <begin position="314"/>
        <end position="460"/>
    </location>
</feature>
<dbReference type="GO" id="GO:0008168">
    <property type="term" value="F:methyltransferase activity"/>
    <property type="evidence" value="ECO:0007669"/>
    <property type="project" value="UniProtKB-KW"/>
</dbReference>
<dbReference type="InterPro" id="IPR003347">
    <property type="entry name" value="JmjC_dom"/>
</dbReference>
<reference evidence="6" key="1">
    <citation type="submission" date="2020-07" db="EMBL/GenBank/DDBJ databases">
        <title>Ethylene signaling mediates host invasion by parasitic plants.</title>
        <authorList>
            <person name="Yoshida S."/>
        </authorList>
    </citation>
    <scope>NUCLEOTIDE SEQUENCE</scope>
    <source>
        <strain evidence="6">Okayama</strain>
    </source>
</reference>
<dbReference type="InterPro" id="IPR039994">
    <property type="entry name" value="NO66-like"/>
</dbReference>
<dbReference type="EMBL" id="BMAC01000462">
    <property type="protein sequence ID" value="GFP96906.1"/>
    <property type="molecule type" value="Genomic_DNA"/>
</dbReference>
<accession>A0A830CCH9</accession>
<dbReference type="PANTHER" id="PTHR13096:SF9">
    <property type="entry name" value="BIFUNCTIONAL LYSINE-SPECIFIC DEMETHYLASE AND HISTIDYL-HYDROXYLASE"/>
    <property type="match status" value="1"/>
</dbReference>
<dbReference type="GO" id="GO:0005506">
    <property type="term" value="F:iron ion binding"/>
    <property type="evidence" value="ECO:0007669"/>
    <property type="project" value="UniProtKB-UniRule"/>
</dbReference>
<dbReference type="InterPro" id="IPR016024">
    <property type="entry name" value="ARM-type_fold"/>
</dbReference>
<dbReference type="SUPFAM" id="SSF48371">
    <property type="entry name" value="ARM repeat"/>
    <property type="match status" value="1"/>
</dbReference>
<comment type="caution">
    <text evidence="6">The sequence shown here is derived from an EMBL/GenBank/DDBJ whole genome shotgun (WGS) entry which is preliminary data.</text>
</comment>